<keyword evidence="3 4" id="KW-0687">Ribonucleoprotein</keyword>
<reference evidence="7 8" key="1">
    <citation type="submission" date="2012-04" db="EMBL/GenBank/DDBJ databases">
        <title>The Genome Sequence of Bartonella quintana JK 68.</title>
        <authorList>
            <consortium name="The Broad Institute Genome Sequencing Platform"/>
            <consortium name="The Broad Institute Genome Sequencing Center for Infectious Disease"/>
            <person name="Feldgarden M."/>
            <person name="Kirby J."/>
            <person name="Kosoy M."/>
            <person name="Birtles R."/>
            <person name="Probert W.S."/>
            <person name="Chiaraviglio L."/>
            <person name="Walker B."/>
            <person name="Young S.K."/>
            <person name="Zeng Q."/>
            <person name="Gargeya S."/>
            <person name="Fitzgerald M."/>
            <person name="Haas B."/>
            <person name="Abouelleil A."/>
            <person name="Alvarado L."/>
            <person name="Arachchi H.M."/>
            <person name="Berlin A.M."/>
            <person name="Chapman S.B."/>
            <person name="Goldberg J."/>
            <person name="Griggs A."/>
            <person name="Gujja S."/>
            <person name="Hansen M."/>
            <person name="Howarth C."/>
            <person name="Imamovic A."/>
            <person name="Larimer J."/>
            <person name="McCowen C."/>
            <person name="Montmayeur A."/>
            <person name="Murphy C."/>
            <person name="Neiman D."/>
            <person name="Pearson M."/>
            <person name="Priest M."/>
            <person name="Roberts A."/>
            <person name="Saif S."/>
            <person name="Shea T."/>
            <person name="Sisk P."/>
            <person name="Sykes S."/>
            <person name="Wortman J."/>
            <person name="Nusbaum C."/>
            <person name="Birren B."/>
        </authorList>
    </citation>
    <scope>NUCLEOTIDE SEQUENCE [LARGE SCALE GENOMIC DNA]</scope>
    <source>
        <strain evidence="7 8">JK 68</strain>
    </source>
</reference>
<comment type="similarity">
    <text evidence="1 4">Belongs to the universal ribosomal protein uL15 family.</text>
</comment>
<dbReference type="HAMAP" id="MF_01341">
    <property type="entry name" value="Ribosomal_uL15"/>
    <property type="match status" value="1"/>
</dbReference>
<dbReference type="GeneID" id="56532840"/>
<dbReference type="RefSeq" id="WP_011179534.1">
    <property type="nucleotide sequence ID" value="NZ_KL446932.1"/>
</dbReference>
<dbReference type="PANTHER" id="PTHR12934:SF11">
    <property type="entry name" value="LARGE RIBOSOMAL SUBUNIT PROTEIN UL15M"/>
    <property type="match status" value="1"/>
</dbReference>
<gene>
    <name evidence="4" type="primary">rplO</name>
    <name evidence="7" type="ORF">O7U_00497</name>
</gene>
<dbReference type="InterPro" id="IPR005749">
    <property type="entry name" value="Ribosomal_uL15_bac-type"/>
</dbReference>
<keyword evidence="2 4" id="KW-0689">Ribosomal protein</keyword>
<protein>
    <recommendedName>
        <fullName evidence="4">Large ribosomal subunit protein uL15</fullName>
    </recommendedName>
</protein>
<dbReference type="PANTHER" id="PTHR12934">
    <property type="entry name" value="50S RIBOSOMAL PROTEIN L15"/>
    <property type="match status" value="1"/>
</dbReference>
<proteinExistence type="inferred from homology"/>
<dbReference type="Gene3D" id="3.100.10.10">
    <property type="match status" value="1"/>
</dbReference>
<feature type="region of interest" description="Disordered" evidence="5">
    <location>
        <begin position="1"/>
        <end position="44"/>
    </location>
</feature>
<dbReference type="Pfam" id="PF00828">
    <property type="entry name" value="Ribosomal_L27A"/>
    <property type="match status" value="1"/>
</dbReference>
<evidence type="ECO:0000256" key="5">
    <source>
        <dbReference type="SAM" id="MobiDB-lite"/>
    </source>
</evidence>
<evidence type="ECO:0000256" key="1">
    <source>
        <dbReference type="ARBA" id="ARBA00007320"/>
    </source>
</evidence>
<feature type="domain" description="Large ribosomal subunit protein uL15/eL18" evidence="6">
    <location>
        <begin position="75"/>
        <end position="148"/>
    </location>
</feature>
<comment type="caution">
    <text evidence="7">The sequence shown here is derived from an EMBL/GenBank/DDBJ whole genome shotgun (WGS) entry which is preliminary data.</text>
</comment>
<evidence type="ECO:0000313" key="7">
    <source>
        <dbReference type="EMBL" id="KEC66537.1"/>
    </source>
</evidence>
<evidence type="ECO:0000256" key="2">
    <source>
        <dbReference type="ARBA" id="ARBA00022980"/>
    </source>
</evidence>
<organism evidence="7 8">
    <name type="scientific">Bartonella quintana JK 68</name>
    <dbReference type="NCBI Taxonomy" id="1134503"/>
    <lineage>
        <taxon>Bacteria</taxon>
        <taxon>Pseudomonadati</taxon>
        <taxon>Pseudomonadota</taxon>
        <taxon>Alphaproteobacteria</taxon>
        <taxon>Hyphomicrobiales</taxon>
        <taxon>Bartonellaceae</taxon>
        <taxon>Bartonella</taxon>
    </lineage>
</organism>
<accession>A0ABR4SQ84</accession>
<dbReference type="InterPro" id="IPR036227">
    <property type="entry name" value="Ribosomal_uL15/eL18_sf"/>
</dbReference>
<evidence type="ECO:0000256" key="4">
    <source>
        <dbReference type="HAMAP-Rule" id="MF_01341"/>
    </source>
</evidence>
<dbReference type="Proteomes" id="UP000027143">
    <property type="component" value="Unassembled WGS sequence"/>
</dbReference>
<dbReference type="NCBIfam" id="TIGR01071">
    <property type="entry name" value="rplO_bact"/>
    <property type="match status" value="1"/>
</dbReference>
<feature type="compositionally biased region" description="Gly residues" evidence="5">
    <location>
        <begin position="21"/>
        <end position="35"/>
    </location>
</feature>
<comment type="function">
    <text evidence="4">Binds to the 23S rRNA.</text>
</comment>
<keyword evidence="4" id="KW-0694">RNA-binding</keyword>
<dbReference type="InterPro" id="IPR021131">
    <property type="entry name" value="Ribosomal_uL15/eL18"/>
</dbReference>
<keyword evidence="8" id="KW-1185">Reference proteome</keyword>
<dbReference type="GO" id="GO:0005840">
    <property type="term" value="C:ribosome"/>
    <property type="evidence" value="ECO:0007669"/>
    <property type="project" value="UniProtKB-KW"/>
</dbReference>
<keyword evidence="4" id="KW-0699">rRNA-binding</keyword>
<evidence type="ECO:0000256" key="3">
    <source>
        <dbReference type="ARBA" id="ARBA00023274"/>
    </source>
</evidence>
<name>A0ABR4SQ84_BARQI</name>
<comment type="subunit">
    <text evidence="4">Part of the 50S ribosomal subunit.</text>
</comment>
<evidence type="ECO:0000259" key="6">
    <source>
        <dbReference type="Pfam" id="PF00828"/>
    </source>
</evidence>
<dbReference type="EMBL" id="AHPD01000006">
    <property type="protein sequence ID" value="KEC66537.1"/>
    <property type="molecule type" value="Genomic_DNA"/>
</dbReference>
<dbReference type="SUPFAM" id="SSF52080">
    <property type="entry name" value="Ribosomal proteins L15p and L18e"/>
    <property type="match status" value="1"/>
</dbReference>
<sequence length="154" mass="16700">MKLNELGNCKGATRNRKRVGRGIGSGTGKTSGRGVKGQKSRSGVSLNGFEGGQMPIYRRLPKRGFRNFFAKNYNEVSLGRIQLAVDTGKLDIGKPVDIIVLKEAGIIRRLKDGVRLLSDGELKAKITFNVSYTSKAARIKIEKAGGRVIVPEAV</sequence>
<dbReference type="InterPro" id="IPR030878">
    <property type="entry name" value="Ribosomal_uL15"/>
</dbReference>
<evidence type="ECO:0000313" key="8">
    <source>
        <dbReference type="Proteomes" id="UP000027143"/>
    </source>
</evidence>